<feature type="compositionally biased region" description="Basic and acidic residues" evidence="1">
    <location>
        <begin position="69"/>
        <end position="84"/>
    </location>
</feature>
<accession>A0A9P7QPQ9</accession>
<name>A0A9P7QPQ9_9HYPO</name>
<feature type="compositionally biased region" description="Polar residues" evidence="1">
    <location>
        <begin position="86"/>
        <end position="95"/>
    </location>
</feature>
<comment type="caution">
    <text evidence="2">The sequence shown here is derived from an EMBL/GenBank/DDBJ whole genome shotgun (WGS) entry which is preliminary data.</text>
</comment>
<evidence type="ECO:0000313" key="2">
    <source>
        <dbReference type="EMBL" id="KAG6304145.1"/>
    </source>
</evidence>
<evidence type="ECO:0000256" key="1">
    <source>
        <dbReference type="SAM" id="MobiDB-lite"/>
    </source>
</evidence>
<protein>
    <submittedName>
        <fullName evidence="2">Uncharacterized protein</fullName>
    </submittedName>
</protein>
<dbReference type="AlphaFoldDB" id="A0A9P7QPQ9"/>
<reference evidence="2 3" key="1">
    <citation type="journal article" date="2020" name="bioRxiv">
        <title>Whole genome comparisons of ergot fungi reveals the divergence and evolution of species within the genus Claviceps are the result of varying mechanisms driving genome evolution and host range expansion.</title>
        <authorList>
            <person name="Wyka S.A."/>
            <person name="Mondo S.J."/>
            <person name="Liu M."/>
            <person name="Dettman J."/>
            <person name="Nalam V."/>
            <person name="Broders K.D."/>
        </authorList>
    </citation>
    <scope>NUCLEOTIDE SEQUENCE [LARGE SCALE GENOMIC DNA]</scope>
    <source>
        <strain evidence="2 3">Clav52</strain>
    </source>
</reference>
<evidence type="ECO:0000313" key="3">
    <source>
        <dbReference type="Proteomes" id="UP000707071"/>
    </source>
</evidence>
<organism evidence="2 3">
    <name type="scientific">Claviceps aff. purpurea</name>
    <dbReference type="NCBI Taxonomy" id="1967640"/>
    <lineage>
        <taxon>Eukaryota</taxon>
        <taxon>Fungi</taxon>
        <taxon>Dikarya</taxon>
        <taxon>Ascomycota</taxon>
        <taxon>Pezizomycotina</taxon>
        <taxon>Sordariomycetes</taxon>
        <taxon>Hypocreomycetidae</taxon>
        <taxon>Hypocreales</taxon>
        <taxon>Clavicipitaceae</taxon>
        <taxon>Claviceps</taxon>
    </lineage>
</organism>
<dbReference type="EMBL" id="SRRH01000001">
    <property type="protein sequence ID" value="KAG6304145.1"/>
    <property type="molecule type" value="Genomic_DNA"/>
</dbReference>
<dbReference type="Proteomes" id="UP000707071">
    <property type="component" value="Unassembled WGS sequence"/>
</dbReference>
<keyword evidence="3" id="KW-1185">Reference proteome</keyword>
<proteinExistence type="predicted"/>
<gene>
    <name evidence="2" type="ORF">E4U09_000054</name>
</gene>
<sequence>MPSLVTHQHRAEYLASHRRGTLHPRGAVYPAPATAASTAHSVGQCPDTEAAICTEICFPLSGTDCDCDWRSRDDQDQDQGDQRQDFGSSTSRATL</sequence>
<feature type="region of interest" description="Disordered" evidence="1">
    <location>
        <begin position="69"/>
        <end position="95"/>
    </location>
</feature>